<dbReference type="Gene3D" id="3.30.460.10">
    <property type="entry name" value="Beta Polymerase, domain 2"/>
    <property type="match status" value="1"/>
</dbReference>
<organism evidence="3 4">
    <name type="scientific">Bacillus yunxiaonensis</name>
    <dbReference type="NCBI Taxonomy" id="3127665"/>
    <lineage>
        <taxon>Bacteria</taxon>
        <taxon>Bacillati</taxon>
        <taxon>Bacillota</taxon>
        <taxon>Bacilli</taxon>
        <taxon>Bacillales</taxon>
        <taxon>Bacillaceae</taxon>
        <taxon>Bacillus</taxon>
    </lineage>
</organism>
<dbReference type="PANTHER" id="PTHR41773">
    <property type="entry name" value="GTP PYROPHOSPHATASE-RELATED"/>
    <property type="match status" value="1"/>
</dbReference>
<evidence type="ECO:0000313" key="4">
    <source>
        <dbReference type="Proteomes" id="UP001367922"/>
    </source>
</evidence>
<evidence type="ECO:0000259" key="2">
    <source>
        <dbReference type="SMART" id="SM00954"/>
    </source>
</evidence>
<dbReference type="Gene3D" id="1.10.287.860">
    <property type="entry name" value="Nucleotidyltransferase"/>
    <property type="match status" value="1"/>
</dbReference>
<accession>A0ABU8FRS3</accession>
<dbReference type="SUPFAM" id="SSF81301">
    <property type="entry name" value="Nucleotidyltransferase"/>
    <property type="match status" value="1"/>
</dbReference>
<dbReference type="CDD" id="cd05399">
    <property type="entry name" value="NT_Rel-Spo_like"/>
    <property type="match status" value="1"/>
</dbReference>
<name>A0ABU8FRS3_9BACI</name>
<evidence type="ECO:0000313" key="3">
    <source>
        <dbReference type="EMBL" id="MEI4828664.1"/>
    </source>
</evidence>
<dbReference type="SMART" id="SM00954">
    <property type="entry name" value="RelA_SpoT"/>
    <property type="match status" value="1"/>
</dbReference>
<dbReference type="Pfam" id="PF04607">
    <property type="entry name" value="RelA_SpoT"/>
    <property type="match status" value="1"/>
</dbReference>
<feature type="domain" description="RelA/SpoT" evidence="2">
    <location>
        <begin position="45"/>
        <end position="172"/>
    </location>
</feature>
<dbReference type="RefSeq" id="WP_336481034.1">
    <property type="nucleotide sequence ID" value="NZ_JBAWSV010000001.1"/>
</dbReference>
<comment type="caution">
    <text evidence="3">The sequence shown here is derived from an EMBL/GenBank/DDBJ whole genome shotgun (WGS) entry which is preliminary data.</text>
</comment>
<dbReference type="PANTHER" id="PTHR41773:SF1">
    <property type="entry name" value="RELA_SPOT DOMAIN-CONTAINING PROTEIN"/>
    <property type="match status" value="1"/>
</dbReference>
<evidence type="ECO:0000256" key="1">
    <source>
        <dbReference type="ARBA" id="ARBA00004976"/>
    </source>
</evidence>
<protein>
    <submittedName>
        <fullName evidence="3">(P)ppGpp synthetase</fullName>
    </submittedName>
</protein>
<sequence length="356" mass="41106">MSTENLILTEYKNQKDLHKEFCKEIQGLLRTILKQNQINCHSIDSRVKEESSLTAKVEKGGNKYNTLNDITDISGIRVITYFSDDVDKVAKIIQKEFEIDEVNSVDKRTILDPDRFGYLSLHYVIKLDTTRISLAEYQRFKDLKIEVQIRSILQHAWAEIEHDLGYKSKNSIPSVVKRDFSRLAGLLELADQEFIKIREELVKYNENVKKEIKNTPADVLIDKVTIQQLLDDKESVINTIDLEMCNITNTKISTYQDLDKEVKRLKYLNLNTIEEVQMALHQHKKQILKIATAWSQELNNMNTLRSGISLFYLAYAILGTSGSVKAVENYLNVFELDAEEERNSIATEVVKLCKHS</sequence>
<reference evidence="3 4" key="1">
    <citation type="submission" date="2024-01" db="EMBL/GenBank/DDBJ databases">
        <title>Seven novel Bacillus-like species.</title>
        <authorList>
            <person name="Liu G."/>
        </authorList>
    </citation>
    <scope>NUCLEOTIDE SEQUENCE [LARGE SCALE GENOMIC DNA]</scope>
    <source>
        <strain evidence="3 4">FJAT-53711</strain>
    </source>
</reference>
<dbReference type="InterPro" id="IPR043519">
    <property type="entry name" value="NT_sf"/>
</dbReference>
<comment type="pathway">
    <text evidence="1">Purine metabolism; ppGpp biosynthesis; ppGpp from GTP: step 1/2.</text>
</comment>
<gene>
    <name evidence="3" type="ORF">WAX78_04265</name>
</gene>
<keyword evidence="4" id="KW-1185">Reference proteome</keyword>
<dbReference type="Proteomes" id="UP001367922">
    <property type="component" value="Unassembled WGS sequence"/>
</dbReference>
<dbReference type="InterPro" id="IPR007685">
    <property type="entry name" value="RelA_SpoT"/>
</dbReference>
<dbReference type="EMBL" id="JBAWSV010000001">
    <property type="protein sequence ID" value="MEI4828664.1"/>
    <property type="molecule type" value="Genomic_DNA"/>
</dbReference>
<proteinExistence type="predicted"/>